<evidence type="ECO:0000259" key="4">
    <source>
        <dbReference type="Pfam" id="PF07637"/>
    </source>
</evidence>
<dbReference type="Pfam" id="PF07627">
    <property type="entry name" value="PSCyt3"/>
    <property type="match status" value="1"/>
</dbReference>
<dbReference type="Pfam" id="PF07626">
    <property type="entry name" value="PSD3"/>
    <property type="match status" value="1"/>
</dbReference>
<dbReference type="InterPro" id="IPR013036">
    <property type="entry name" value="DUF1587"/>
</dbReference>
<evidence type="ECO:0008006" key="7">
    <source>
        <dbReference type="Google" id="ProtNLM"/>
    </source>
</evidence>
<evidence type="ECO:0000313" key="6">
    <source>
        <dbReference type="Proteomes" id="UP001320119"/>
    </source>
</evidence>
<dbReference type="InterPro" id="IPR013043">
    <property type="entry name" value="DUF1595"/>
</dbReference>
<dbReference type="InterPro" id="IPR013039">
    <property type="entry name" value="DUF1588"/>
</dbReference>
<dbReference type="AlphaFoldDB" id="A0AAN1WIK4"/>
<dbReference type="RefSeq" id="WP_236982492.1">
    <property type="nucleotide sequence ID" value="NZ_AP023086.1"/>
</dbReference>
<feature type="domain" description="DUF1588" evidence="2">
    <location>
        <begin position="750"/>
        <end position="850"/>
    </location>
</feature>
<protein>
    <recommendedName>
        <fullName evidence="7">DUF1592 domain-containing protein</fullName>
    </recommendedName>
</protein>
<feature type="domain" description="DUF1595" evidence="4">
    <location>
        <begin position="540"/>
        <end position="597"/>
    </location>
</feature>
<accession>A0AAN1WIK4</accession>
<evidence type="ECO:0000259" key="1">
    <source>
        <dbReference type="Pfam" id="PF07626"/>
    </source>
</evidence>
<keyword evidence="6" id="KW-1185">Reference proteome</keyword>
<dbReference type="Proteomes" id="UP001320119">
    <property type="component" value="Chromosome"/>
</dbReference>
<name>A0AAN1WIK4_9GAMM</name>
<evidence type="ECO:0000313" key="5">
    <source>
        <dbReference type="EMBL" id="BCD98259.1"/>
    </source>
</evidence>
<dbReference type="InterPro" id="IPR013042">
    <property type="entry name" value="DUF1592"/>
</dbReference>
<sequence length="947" mass="102811">MLSLLLYACGGVGIESASSDRQVNSSSSIASGNSIEGDAPDATAPTVDAVAALKIIEEHCTNCHFGLHKKWQEYDSDEAWRLAQARSGEGYINQLNPENSLLLRRMKYYGGEDADMPLDNAAQTKAFTRDDYNTVFAWVKSLGKKQPEVITDGSVSIDHFSLNENGAELTLACDSGDQLQLHLRNPAEIELTTVNAFSGIASRQSGVDFVGATDIATVLDDGTFLLAGEGIDFWQDSIFFNALAMPIEDGALDLTLDVLSVNGIEHDFAKVGLLVTDGDDLSGQMVFIHWSGRQGLAEDSGVGVLNGYRRIVANPVEGGVTPTPARLRVAYENDTLKIGGCYDCETPAVGLPKTLNFEPKQVYIVASSHTEGMIQARLGLMDAYSDEGKYAKIHEESVTCVDGTANVTIAASGLDDLERLHVEFYRGDSLVAASSVVKEFSEMASCELQDELLEPKLRRLSQTQIKNSIVDIFGDRFAADIWPDMEDGAKLIGMNNTADRLNVNNLNMERLLETSKAVASTALASEPTVLACAQAANDACVLDVVQTYGKRLWRRPLSTAEVTEFTAALADIADNESQLEFAINALFMSANFLFRSEIGVLENNAQALTNYEIVSILSYAVLNTTPDDTLLALADKASPLTVQELQQQVTRLLDDDRASAAMMEVYKDYLKLDLVLSRPKDDSFNFTETVRADVLASAEQMLIDNIASGASVVGVFGGSDYYLNSNIDYLFNADVEYAALAKTTLDATERSGVLNHPAFLSVHSTLAKSGIVKRGVFALEQLLCQELPDPPDDVMPVPVPDGIDVLLTSERNLLQMTHSAQAACISCHQVIDPAGFGFENFDSIGRYRTVEKDVVAIDASGVLDNVGEHVLMYSTSAEYSEALMASPQMSGCVSRRFLENFLGQDLERNACELEKYQHHLGEGDGSVSALLNTLIQLESFGKRKQGQ</sequence>
<evidence type="ECO:0000259" key="3">
    <source>
        <dbReference type="Pfam" id="PF07631"/>
    </source>
</evidence>
<dbReference type="KEGG" id="marq:MARGE09_P2460"/>
<proteinExistence type="predicted"/>
<dbReference type="Pfam" id="PF07637">
    <property type="entry name" value="PSD5"/>
    <property type="match status" value="1"/>
</dbReference>
<gene>
    <name evidence="5" type="ORF">MARGE09_P2460</name>
</gene>
<evidence type="ECO:0000259" key="2">
    <source>
        <dbReference type="Pfam" id="PF07627"/>
    </source>
</evidence>
<organism evidence="5 6">
    <name type="scientific">Marinagarivorans cellulosilyticus</name>
    <dbReference type="NCBI Taxonomy" id="2721545"/>
    <lineage>
        <taxon>Bacteria</taxon>
        <taxon>Pseudomonadati</taxon>
        <taxon>Pseudomonadota</taxon>
        <taxon>Gammaproteobacteria</taxon>
        <taxon>Cellvibrionales</taxon>
        <taxon>Cellvibrionaceae</taxon>
        <taxon>Marinagarivorans</taxon>
    </lineage>
</organism>
<dbReference type="Pfam" id="PF07631">
    <property type="entry name" value="PSD4"/>
    <property type="match status" value="1"/>
</dbReference>
<dbReference type="EMBL" id="AP023086">
    <property type="protein sequence ID" value="BCD98259.1"/>
    <property type="molecule type" value="Genomic_DNA"/>
</dbReference>
<feature type="domain" description="DUF1592" evidence="3">
    <location>
        <begin position="608"/>
        <end position="726"/>
    </location>
</feature>
<reference evidence="5 6" key="1">
    <citation type="journal article" date="2022" name="IScience">
        <title>An ultrasensitive nanofiber-based assay for enzymatic hydrolysis and deep-sea microbial degradation of cellulose.</title>
        <authorList>
            <person name="Tsudome M."/>
            <person name="Tachioka M."/>
            <person name="Miyazaki M."/>
            <person name="Uchimura K."/>
            <person name="Tsuda M."/>
            <person name="Takaki Y."/>
            <person name="Deguchi S."/>
        </authorList>
    </citation>
    <scope>NUCLEOTIDE SEQUENCE [LARGE SCALE GENOMIC DNA]</scope>
    <source>
        <strain evidence="5 6">GE09</strain>
    </source>
</reference>
<feature type="domain" description="DUF1587" evidence="1">
    <location>
        <begin position="458"/>
        <end position="523"/>
    </location>
</feature>